<evidence type="ECO:0000259" key="2">
    <source>
        <dbReference type="Pfam" id="PF13474"/>
    </source>
</evidence>
<dbReference type="Pfam" id="PF13474">
    <property type="entry name" value="SnoaL_3"/>
    <property type="match status" value="1"/>
</dbReference>
<dbReference type="PANTHER" id="PTHR34957">
    <property type="entry name" value="NUCLEAR TRANSPORT FACTOR 2 (NTF2) FAMILY PROTEIN"/>
    <property type="match status" value="1"/>
</dbReference>
<organism evidence="3">
    <name type="scientific">Eucalyptus grandis</name>
    <name type="common">Flooded gum</name>
    <dbReference type="NCBI Taxonomy" id="71139"/>
    <lineage>
        <taxon>Eukaryota</taxon>
        <taxon>Viridiplantae</taxon>
        <taxon>Streptophyta</taxon>
        <taxon>Embryophyta</taxon>
        <taxon>Tracheophyta</taxon>
        <taxon>Spermatophyta</taxon>
        <taxon>Magnoliopsida</taxon>
        <taxon>eudicotyledons</taxon>
        <taxon>Gunneridae</taxon>
        <taxon>Pentapetalae</taxon>
        <taxon>rosids</taxon>
        <taxon>malvids</taxon>
        <taxon>Myrtales</taxon>
        <taxon>Myrtaceae</taxon>
        <taxon>Myrtoideae</taxon>
        <taxon>Eucalypteae</taxon>
        <taxon>Eucalyptus</taxon>
    </lineage>
</organism>
<dbReference type="STRING" id="71139.A0A059BPU1"/>
<sequence length="253" mass="28384">MVSVILTFSPCISTNCTRKCSTSKCSIHLGYYTSSWAGKMEDIVVSSYQPRHYHGRLSLQFCKPIFPRGHSSFFSSTVCRANQGDSAFSGENITLDQQILEQELQVAIKEENYAKAAKLRDTLRSIQEDSKASVLAANAEFYRSFKNGDLSAMQAIWSKGDHVCCVHPGVLGISGYESVMDSWIHVWGNYEFPLEIELREVRVHVRGDLGYVTCVELVKTKGSSWGGQFVTNVFERSDGQWFICVHHASPVDF</sequence>
<feature type="domain" description="UVR" evidence="1">
    <location>
        <begin position="100"/>
        <end position="128"/>
    </location>
</feature>
<dbReference type="OMA" id="ENTCIVH"/>
<dbReference type="eggNOG" id="ENOG502QPVH">
    <property type="taxonomic scope" value="Eukaryota"/>
</dbReference>
<protein>
    <recommendedName>
        <fullName evidence="4">UVR domain-containing protein</fullName>
    </recommendedName>
</protein>
<dbReference type="InterPro" id="IPR001943">
    <property type="entry name" value="UVR_dom"/>
</dbReference>
<evidence type="ECO:0000313" key="3">
    <source>
        <dbReference type="EMBL" id="KCW67750.1"/>
    </source>
</evidence>
<dbReference type="InterPro" id="IPR032710">
    <property type="entry name" value="NTF2-like_dom_sf"/>
</dbReference>
<evidence type="ECO:0008006" key="4">
    <source>
        <dbReference type="Google" id="ProtNLM"/>
    </source>
</evidence>
<proteinExistence type="predicted"/>
<dbReference type="FunCoup" id="A0A059BPU1">
    <property type="interactions" value="1213"/>
</dbReference>
<evidence type="ECO:0000259" key="1">
    <source>
        <dbReference type="Pfam" id="PF02151"/>
    </source>
</evidence>
<feature type="domain" description="SnoaL-like" evidence="2">
    <location>
        <begin position="134"/>
        <end position="251"/>
    </location>
</feature>
<accession>A0A059BPU1</accession>
<gene>
    <name evidence="3" type="ORF">EUGRSUZ_F01481</name>
</gene>
<dbReference type="PANTHER" id="PTHR34957:SF1">
    <property type="entry name" value="NUCLEAR TRANSPORT FACTOR 2 (NTF2) FAMILY PROTEIN"/>
    <property type="match status" value="1"/>
</dbReference>
<dbReference type="InParanoid" id="A0A059BPU1"/>
<dbReference type="SUPFAM" id="SSF54427">
    <property type="entry name" value="NTF2-like"/>
    <property type="match status" value="1"/>
</dbReference>
<dbReference type="Pfam" id="PF02151">
    <property type="entry name" value="UVR"/>
    <property type="match status" value="1"/>
</dbReference>
<dbReference type="InterPro" id="IPR037401">
    <property type="entry name" value="SnoaL-like"/>
</dbReference>
<dbReference type="EMBL" id="KK198758">
    <property type="protein sequence ID" value="KCW67750.1"/>
    <property type="molecule type" value="Genomic_DNA"/>
</dbReference>
<dbReference type="AlphaFoldDB" id="A0A059BPU1"/>
<dbReference type="Gramene" id="KCW67750">
    <property type="protein sequence ID" value="KCW67750"/>
    <property type="gene ID" value="EUGRSUZ_F01481"/>
</dbReference>
<reference evidence="3" key="1">
    <citation type="submission" date="2013-07" db="EMBL/GenBank/DDBJ databases">
        <title>The genome of Eucalyptus grandis.</title>
        <authorList>
            <person name="Schmutz J."/>
            <person name="Hayes R."/>
            <person name="Myburg A."/>
            <person name="Tuskan G."/>
            <person name="Grattapaglia D."/>
            <person name="Rokhsar D.S."/>
        </authorList>
    </citation>
    <scope>NUCLEOTIDE SEQUENCE</scope>
    <source>
        <tissue evidence="3">Leaf extractions</tissue>
    </source>
</reference>
<dbReference type="Gene3D" id="3.10.450.50">
    <property type="match status" value="1"/>
</dbReference>
<name>A0A059BPU1_EUCGR</name>